<protein>
    <recommendedName>
        <fullName evidence="3">Tetratricopeptide repeat protein</fullName>
    </recommendedName>
</protein>
<evidence type="ECO:0008006" key="3">
    <source>
        <dbReference type="Google" id="ProtNLM"/>
    </source>
</evidence>
<dbReference type="Proteomes" id="UP000608522">
    <property type="component" value="Unassembled WGS sequence"/>
</dbReference>
<organism evidence="1 2">
    <name type="scientific">Streptomyces spororaveus</name>
    <dbReference type="NCBI Taxonomy" id="284039"/>
    <lineage>
        <taxon>Bacteria</taxon>
        <taxon>Bacillati</taxon>
        <taxon>Actinomycetota</taxon>
        <taxon>Actinomycetes</taxon>
        <taxon>Kitasatosporales</taxon>
        <taxon>Streptomycetaceae</taxon>
        <taxon>Streptomyces</taxon>
    </lineage>
</organism>
<dbReference type="RefSeq" id="WP_202204175.1">
    <property type="nucleotide sequence ID" value="NZ_BAAATO010000061.1"/>
</dbReference>
<name>A0ABQ3TQA2_9ACTN</name>
<dbReference type="EMBL" id="BNED01000007">
    <property type="protein sequence ID" value="GHI82581.1"/>
    <property type="molecule type" value="Genomic_DNA"/>
</dbReference>
<reference evidence="2" key="1">
    <citation type="submission" date="2023-07" db="EMBL/GenBank/DDBJ databases">
        <title>Whole genome shotgun sequence of Streptomyces spororaveus NBRC 15456.</title>
        <authorList>
            <person name="Komaki H."/>
            <person name="Tamura T."/>
        </authorList>
    </citation>
    <scope>NUCLEOTIDE SEQUENCE [LARGE SCALE GENOMIC DNA]</scope>
    <source>
        <strain evidence="2">NBRC 15456</strain>
    </source>
</reference>
<sequence length="99" mass="11423">MSPTRCLSLRRRPRPRHIARDRAYQSVLRPGCRSGRHREGTALNNLGIALRETQQFEEAIDAHTQAATTFHELGDRHSEGTALKVWAITHNERWLKRAE</sequence>
<evidence type="ECO:0000313" key="2">
    <source>
        <dbReference type="Proteomes" id="UP000608522"/>
    </source>
</evidence>
<accession>A0ABQ3TQA2</accession>
<evidence type="ECO:0000313" key="1">
    <source>
        <dbReference type="EMBL" id="GHI82581.1"/>
    </source>
</evidence>
<dbReference type="Gene3D" id="1.25.40.10">
    <property type="entry name" value="Tetratricopeptide repeat domain"/>
    <property type="match status" value="1"/>
</dbReference>
<dbReference type="InterPro" id="IPR011990">
    <property type="entry name" value="TPR-like_helical_dom_sf"/>
</dbReference>
<gene>
    <name evidence="1" type="ORF">Sspor_81420</name>
</gene>
<keyword evidence="2" id="KW-1185">Reference proteome</keyword>
<proteinExistence type="predicted"/>
<dbReference type="SUPFAM" id="SSF48452">
    <property type="entry name" value="TPR-like"/>
    <property type="match status" value="1"/>
</dbReference>
<comment type="caution">
    <text evidence="1">The sequence shown here is derived from an EMBL/GenBank/DDBJ whole genome shotgun (WGS) entry which is preliminary data.</text>
</comment>